<feature type="compositionally biased region" description="Polar residues" evidence="1">
    <location>
        <begin position="1015"/>
        <end position="1035"/>
    </location>
</feature>
<feature type="region of interest" description="Disordered" evidence="1">
    <location>
        <begin position="956"/>
        <end position="1048"/>
    </location>
</feature>
<dbReference type="GO" id="GO:0005085">
    <property type="term" value="F:guanyl-nucleotide exchange factor activity"/>
    <property type="evidence" value="ECO:0007669"/>
    <property type="project" value="InterPro"/>
</dbReference>
<dbReference type="SUPFAM" id="SSF48065">
    <property type="entry name" value="DBL homology domain (DH-domain)"/>
    <property type="match status" value="1"/>
</dbReference>
<feature type="compositionally biased region" description="Basic and acidic residues" evidence="1">
    <location>
        <begin position="895"/>
        <end position="906"/>
    </location>
</feature>
<feature type="region of interest" description="Disordered" evidence="1">
    <location>
        <begin position="171"/>
        <end position="265"/>
    </location>
</feature>
<feature type="compositionally biased region" description="Polar residues" evidence="1">
    <location>
        <begin position="989"/>
        <end position="1004"/>
    </location>
</feature>
<dbReference type="InterPro" id="IPR029071">
    <property type="entry name" value="Ubiquitin-like_domsf"/>
</dbReference>
<dbReference type="GO" id="GO:0005886">
    <property type="term" value="C:plasma membrane"/>
    <property type="evidence" value="ECO:0007669"/>
    <property type="project" value="TreeGrafter"/>
</dbReference>
<dbReference type="AlphaFoldDB" id="A0A8S4MXK5"/>
<keyword evidence="4" id="KW-1185">Reference proteome</keyword>
<dbReference type="InterPro" id="IPR040181">
    <property type="entry name" value="PKHG5/7"/>
</dbReference>
<feature type="region of interest" description="Disordered" evidence="1">
    <location>
        <begin position="895"/>
        <end position="925"/>
    </location>
</feature>
<sequence>MSGKNKGAINSWIMSLGSTTDIIPQVVKIDSPTLRRNSWSAAAKSVESLQSSGSYDTGSDGGSDHGEPSTSVYISKSMLNVEPPTIIITDEDDAISLDDKDEEIQLCQNRACSIKGPAMKICHHSDCQDKNNHKPLMLCADCDATIHKTPSNEGHLRFDLHPKAFANGYGRKVSSRSLPDQATSENENEDENENVIEDDGTDGCAEDTEGVPNGGDEPKDEQHEQIVPEKDASEQTGPVEQEFTVKQDAPDLFSSPSRESYSKNKAAKIKRKKVIKRERTDRRYHTDNNIGKDCFTVRMELWDQAELELVNAKEGVTLRDALVPIFEKRKINLDAVNVYLQSSNTPLPLIVDTFPFGGSQLIVKAKEGSDPFAKPKPAQKPKTVAKTPSSSIGRKKGALVLEDMTNTEISSSPHGTLTGADLKQLNRPRSQSKFMTSLFSPFVKDKEKQEALADYLNGYSSHGFPEMPALLTMGKPMFDASLLDIEEHWSQVVDDNEGLSKKEKDQQEALWELLHTETEYIKKVQVIADLFLCCLLDLQNQSVLNEIETEKLFNNISDVVTANCLFWESYIFKMLQEARSSRTPLKPTMLKEAFEKFEELFHPYTKYCLDQQSCVEYMKSRYSENDVFKTFVMWAESQSQCNRLKLTDLLVMPMQRLTKYSLLLNAILKKTDDKEDQDDLIDMIENVNTFVSHVNLTIRHVQEQERLAALISRIESYEAVDLNSEECVKLIGEYTKLDLTCPLPGCSPELKRNLLIEGPLKLKDAYSRNDVYCFLFTDMFLITKPVSRKTNLSSSKVRVIKAPMRLDRIAIRELRDGVSFLLVYLSDYDVAEKAYTFHGEPVKLWIDHIRKAQESYKEARKAMTTRASKLSYLQIESDAINGDYPSSAILDNTHKAVSRQESDSSDKFLPNIASRSSSTDLVEDAENTENLEVIVEEMRPRSATFSAAHHVNDTDAISRNKSCPDHALINSINGSPSESPRTSPRDNSPRVATSPVQPTDTTQEGGVVKPVPTIIAQQAITRTDSQSSNESSGTSPDYPPPAYNTVTHNNMDFVSEDIRSKLNQRRSSRGEKRYHTADAIQDMNKKDRDASIHKRLSWNFGNTVDINIEDGNGKLKGKAYSSESLRSVRSSSGISSTSSLINEENEDDFLPTDDNHHYFEDGDILNGIKTSRSDSNINEHLHTNSDKLTSHSASDLLRNTSASSLTNSTSDSSETNTSSETLTNITSTDTSVTPSRRKLTHAELIRMKKQLLLNATLEASDV</sequence>
<organism evidence="3 4">
    <name type="scientific">Owenia fusiformis</name>
    <name type="common">Polychaete worm</name>
    <dbReference type="NCBI Taxonomy" id="6347"/>
    <lineage>
        <taxon>Eukaryota</taxon>
        <taxon>Metazoa</taxon>
        <taxon>Spiralia</taxon>
        <taxon>Lophotrochozoa</taxon>
        <taxon>Annelida</taxon>
        <taxon>Polychaeta</taxon>
        <taxon>Sedentaria</taxon>
        <taxon>Canalipalpata</taxon>
        <taxon>Sabellida</taxon>
        <taxon>Oweniida</taxon>
        <taxon>Oweniidae</taxon>
        <taxon>Owenia</taxon>
    </lineage>
</organism>
<dbReference type="Pfam" id="PF02196">
    <property type="entry name" value="RBD"/>
    <property type="match status" value="1"/>
</dbReference>
<feature type="compositionally biased region" description="Polar residues" evidence="1">
    <location>
        <begin position="970"/>
        <end position="982"/>
    </location>
</feature>
<dbReference type="InterPro" id="IPR011993">
    <property type="entry name" value="PH-like_dom_sf"/>
</dbReference>
<dbReference type="Proteomes" id="UP000749559">
    <property type="component" value="Unassembled WGS sequence"/>
</dbReference>
<dbReference type="GO" id="GO:0007266">
    <property type="term" value="P:Rho protein signal transduction"/>
    <property type="evidence" value="ECO:0007669"/>
    <property type="project" value="TreeGrafter"/>
</dbReference>
<dbReference type="Gene3D" id="2.30.29.30">
    <property type="entry name" value="Pleckstrin-homology domain (PH domain)/Phosphotyrosine-binding domain (PTB)"/>
    <property type="match status" value="1"/>
</dbReference>
<feature type="compositionally biased region" description="Polar residues" evidence="1">
    <location>
        <begin position="175"/>
        <end position="184"/>
    </location>
</feature>
<feature type="domain" description="DH" evidence="2">
    <location>
        <begin position="505"/>
        <end position="697"/>
    </location>
</feature>
<feature type="region of interest" description="Disordered" evidence="1">
    <location>
        <begin position="1120"/>
        <end position="1155"/>
    </location>
</feature>
<feature type="region of interest" description="Disordered" evidence="1">
    <location>
        <begin position="1200"/>
        <end position="1236"/>
    </location>
</feature>
<dbReference type="GO" id="GO:0030139">
    <property type="term" value="C:endocytic vesicle"/>
    <property type="evidence" value="ECO:0007669"/>
    <property type="project" value="TreeGrafter"/>
</dbReference>
<evidence type="ECO:0000256" key="1">
    <source>
        <dbReference type="SAM" id="MobiDB-lite"/>
    </source>
</evidence>
<dbReference type="GO" id="GO:0043542">
    <property type="term" value="P:endothelial cell migration"/>
    <property type="evidence" value="ECO:0007669"/>
    <property type="project" value="TreeGrafter"/>
</dbReference>
<dbReference type="EMBL" id="CAIIXF020000001">
    <property type="protein sequence ID" value="CAH1773316.1"/>
    <property type="molecule type" value="Genomic_DNA"/>
</dbReference>
<dbReference type="InterPro" id="IPR035899">
    <property type="entry name" value="DBL_dom_sf"/>
</dbReference>
<feature type="compositionally biased region" description="Basic and acidic residues" evidence="1">
    <location>
        <begin position="216"/>
        <end position="233"/>
    </location>
</feature>
<feature type="region of interest" description="Disordered" evidence="1">
    <location>
        <begin position="369"/>
        <end position="391"/>
    </location>
</feature>
<dbReference type="SMART" id="SM00233">
    <property type="entry name" value="PH"/>
    <property type="match status" value="1"/>
</dbReference>
<dbReference type="SUPFAM" id="SSF50729">
    <property type="entry name" value="PH domain-like"/>
    <property type="match status" value="1"/>
</dbReference>
<proteinExistence type="predicted"/>
<comment type="caution">
    <text evidence="3">The sequence shown here is derived from an EMBL/GenBank/DDBJ whole genome shotgun (WGS) entry which is preliminary data.</text>
</comment>
<dbReference type="GO" id="GO:0030424">
    <property type="term" value="C:axon"/>
    <property type="evidence" value="ECO:0007669"/>
    <property type="project" value="TreeGrafter"/>
</dbReference>
<feature type="compositionally biased region" description="Low complexity" evidence="1">
    <location>
        <begin position="1121"/>
        <end position="1139"/>
    </location>
</feature>
<reference evidence="3" key="1">
    <citation type="submission" date="2022-03" db="EMBL/GenBank/DDBJ databases">
        <authorList>
            <person name="Martin C."/>
        </authorList>
    </citation>
    <scope>NUCLEOTIDE SEQUENCE</scope>
</reference>
<evidence type="ECO:0000313" key="4">
    <source>
        <dbReference type="Proteomes" id="UP000749559"/>
    </source>
</evidence>
<evidence type="ECO:0000313" key="3">
    <source>
        <dbReference type="EMBL" id="CAH1773316.1"/>
    </source>
</evidence>
<dbReference type="Pfam" id="PF00621">
    <property type="entry name" value="RhoGEF"/>
    <property type="match status" value="1"/>
</dbReference>
<accession>A0A8S4MXK5</accession>
<dbReference type="OrthoDB" id="660555at2759"/>
<name>A0A8S4MXK5_OWEFU</name>
<feature type="compositionally biased region" description="Low complexity" evidence="1">
    <location>
        <begin position="371"/>
        <end position="388"/>
    </location>
</feature>
<dbReference type="CDD" id="cd13244">
    <property type="entry name" value="PH_PLEKHG5_G6"/>
    <property type="match status" value="1"/>
</dbReference>
<feature type="region of interest" description="Disordered" evidence="1">
    <location>
        <begin position="50"/>
        <end position="71"/>
    </location>
</feature>
<dbReference type="SMART" id="SM00325">
    <property type="entry name" value="RhoGEF"/>
    <property type="match status" value="1"/>
</dbReference>
<evidence type="ECO:0000259" key="2">
    <source>
        <dbReference type="PROSITE" id="PS50010"/>
    </source>
</evidence>
<dbReference type="PANTHER" id="PTHR13217:SF11">
    <property type="entry name" value="PLECKSTRIN HOMOLOGY DOMAIN-CONTAINING FAMILY G MEMBER 5"/>
    <property type="match status" value="1"/>
</dbReference>
<dbReference type="CDD" id="cd00160">
    <property type="entry name" value="RhoGEF"/>
    <property type="match status" value="1"/>
</dbReference>
<dbReference type="CDD" id="cd17068">
    <property type="entry name" value="RBD_PLEKHG5"/>
    <property type="match status" value="1"/>
</dbReference>
<dbReference type="Gene3D" id="1.20.900.10">
    <property type="entry name" value="Dbl homology (DH) domain"/>
    <property type="match status" value="1"/>
</dbReference>
<dbReference type="InterPro" id="IPR000219">
    <property type="entry name" value="DH_dom"/>
</dbReference>
<dbReference type="PROSITE" id="PS50010">
    <property type="entry name" value="DH_2"/>
    <property type="match status" value="1"/>
</dbReference>
<dbReference type="SUPFAM" id="SSF54236">
    <property type="entry name" value="Ubiquitin-like"/>
    <property type="match status" value="1"/>
</dbReference>
<protein>
    <recommendedName>
        <fullName evidence="2">DH domain-containing protein</fullName>
    </recommendedName>
</protein>
<feature type="compositionally biased region" description="Acidic residues" evidence="1">
    <location>
        <begin position="186"/>
        <end position="209"/>
    </location>
</feature>
<gene>
    <name evidence="3" type="ORF">OFUS_LOCUS931</name>
</gene>
<feature type="compositionally biased region" description="Low complexity" evidence="1">
    <location>
        <begin position="1200"/>
        <end position="1228"/>
    </location>
</feature>
<dbReference type="InterPro" id="IPR003116">
    <property type="entry name" value="RBD_dom"/>
</dbReference>
<dbReference type="PANTHER" id="PTHR13217">
    <property type="entry name" value="PLECKSTRIN HOMOLOGY DOMAIN-CONTAINING FAMILY G MEMBER 7"/>
    <property type="match status" value="1"/>
</dbReference>
<dbReference type="InterPro" id="IPR001849">
    <property type="entry name" value="PH_domain"/>
</dbReference>